<dbReference type="RefSeq" id="WP_074989162.1">
    <property type="nucleotide sequence ID" value="NZ_FPAZ01000008.1"/>
</dbReference>
<comment type="caution">
    <text evidence="1">The sequence shown here is derived from an EMBL/GenBank/DDBJ whole genome shotgun (WGS) entry which is preliminary data.</text>
</comment>
<dbReference type="Pfam" id="PF18928">
    <property type="entry name" value="DUF5677"/>
    <property type="match status" value="1"/>
</dbReference>
<protein>
    <submittedName>
        <fullName evidence="1">Uncharacterized protein</fullName>
    </submittedName>
</protein>
<dbReference type="Proteomes" id="UP000183805">
    <property type="component" value="Unassembled WGS sequence"/>
</dbReference>
<gene>
    <name evidence="1" type="ORF">SAMN04487854_108219</name>
</gene>
<sequence>MKNIKNILSQALYGLHEYELANGMNAYQQFTEEDFQNYVQDSFQEILPQLSFFFVDDSALKFNSESDDEFFKFHNKEWGSIIEKLERFISFSIWVGSENNEKFREVACENDDVMFDVLIKLHARASLVSNEILCLIKNGYPDAALSRWRSLYDILVIFISIYTFGPDCAERFYHHHVVDKFNSLTKSREAKEQYPDKYEYLVVDDEETQYLESLYDSLLTKYGKKYRFDYGWLEGFVEPKNKNGKVTFADIEKALSLDHYAPYSKIASQNIHASSQSLNFNLSSSSSSFQQLCVGRSTLGATIPIEGLATSMFQITSNLLNYISTEDNKIFLAMLLYHFKEIKRSLNSRQTVNNDN</sequence>
<proteinExistence type="predicted"/>
<keyword evidence="2" id="KW-1185">Reference proteome</keyword>
<organism evidence="1 2">
    <name type="scientific">Pseudoalteromonas lipolytica</name>
    <dbReference type="NCBI Taxonomy" id="570156"/>
    <lineage>
        <taxon>Bacteria</taxon>
        <taxon>Pseudomonadati</taxon>
        <taxon>Pseudomonadota</taxon>
        <taxon>Gammaproteobacteria</taxon>
        <taxon>Alteromonadales</taxon>
        <taxon>Pseudoalteromonadaceae</taxon>
        <taxon>Pseudoalteromonas</taxon>
    </lineage>
</organism>
<evidence type="ECO:0000313" key="2">
    <source>
        <dbReference type="Proteomes" id="UP000183805"/>
    </source>
</evidence>
<evidence type="ECO:0000313" key="1">
    <source>
        <dbReference type="EMBL" id="SFT74518.1"/>
    </source>
</evidence>
<name>A0ABY1GHV6_9GAMM</name>
<reference evidence="1 2" key="1">
    <citation type="submission" date="2016-10" db="EMBL/GenBank/DDBJ databases">
        <authorList>
            <person name="Varghese N."/>
            <person name="Submissions S."/>
        </authorList>
    </citation>
    <scope>NUCLEOTIDE SEQUENCE [LARGE SCALE GENOMIC DNA]</scope>
    <source>
        <strain evidence="1 2">CGMCC 1.8499</strain>
    </source>
</reference>
<dbReference type="InterPro" id="IPR043733">
    <property type="entry name" value="DUF5677"/>
</dbReference>
<accession>A0ABY1GHV6</accession>
<dbReference type="EMBL" id="FPAZ01000008">
    <property type="protein sequence ID" value="SFT74518.1"/>
    <property type="molecule type" value="Genomic_DNA"/>
</dbReference>